<evidence type="ECO:0000313" key="1">
    <source>
        <dbReference type="EMBL" id="OPJ56573.1"/>
    </source>
</evidence>
<name>A0A1V4I9I1_9CLOT</name>
<proteinExistence type="predicted"/>
<dbReference type="RefSeq" id="WP_079442143.1">
    <property type="nucleotide sequence ID" value="NZ_MZGT01000108.1"/>
</dbReference>
<comment type="caution">
    <text evidence="1">The sequence shown here is derived from an EMBL/GenBank/DDBJ whole genome shotgun (WGS) entry which is preliminary data.</text>
</comment>
<reference evidence="1 2" key="1">
    <citation type="submission" date="2017-03" db="EMBL/GenBank/DDBJ databases">
        <title>Genome sequence of Clostridium chromiireducens DSM 23318.</title>
        <authorList>
            <person name="Poehlein A."/>
            <person name="Daniel R."/>
        </authorList>
    </citation>
    <scope>NUCLEOTIDE SEQUENCE [LARGE SCALE GENOMIC DNA]</scope>
    <source>
        <strain evidence="1 2">DSM 23318</strain>
    </source>
</reference>
<evidence type="ECO:0000313" key="2">
    <source>
        <dbReference type="Proteomes" id="UP000191056"/>
    </source>
</evidence>
<accession>A0A1V4I9I1</accession>
<dbReference type="EMBL" id="MZGT01000108">
    <property type="protein sequence ID" value="OPJ56573.1"/>
    <property type="molecule type" value="Genomic_DNA"/>
</dbReference>
<gene>
    <name evidence="1" type="ORF">CLCHR_45350</name>
</gene>
<protein>
    <submittedName>
        <fullName evidence="1">Uncharacterized protein</fullName>
    </submittedName>
</protein>
<sequence>MNKIKVLYDVFKTMKDKEVFKGNVKLEAAKGDVKVLSFSNEFETNTKSGETKANINVDFDAEGKKVKHESSSEFNIKNCPHHGFHRGMHMHNHGMNMHGMRGHGGIKGGLSKVTFMLNLLNNVQVEEKDEKAIISLELKEVFKEIKDMHKEFHKGIDEEKIMEHIKQMKESDDRGFHKHHKFIKELLSSENSDTVLKIYANKNNEVEKVEISSKGENTVNGSLDLVW</sequence>
<keyword evidence="2" id="KW-1185">Reference proteome</keyword>
<dbReference type="OrthoDB" id="1898447at2"/>
<dbReference type="AlphaFoldDB" id="A0A1V4I9I1"/>
<dbReference type="STRING" id="225345.CLCHR_45350"/>
<organism evidence="1 2">
    <name type="scientific">Clostridium chromiireducens</name>
    <dbReference type="NCBI Taxonomy" id="225345"/>
    <lineage>
        <taxon>Bacteria</taxon>
        <taxon>Bacillati</taxon>
        <taxon>Bacillota</taxon>
        <taxon>Clostridia</taxon>
        <taxon>Eubacteriales</taxon>
        <taxon>Clostridiaceae</taxon>
        <taxon>Clostridium</taxon>
    </lineage>
</organism>
<dbReference type="Proteomes" id="UP000191056">
    <property type="component" value="Unassembled WGS sequence"/>
</dbReference>